<dbReference type="InterPro" id="IPR006439">
    <property type="entry name" value="HAD-SF_hydro_IA"/>
</dbReference>
<name>A0A2I1M546_9FIRM</name>
<dbReference type="PANTHER" id="PTHR43434:SF1">
    <property type="entry name" value="PHOSPHOGLYCOLATE PHOSPHATASE"/>
    <property type="match status" value="1"/>
</dbReference>
<dbReference type="NCBIfam" id="TIGR01509">
    <property type="entry name" value="HAD-SF-IA-v3"/>
    <property type="match status" value="1"/>
</dbReference>
<reference evidence="1 2" key="1">
    <citation type="submission" date="2017-12" db="EMBL/GenBank/DDBJ databases">
        <title>Phylogenetic diversity of female urinary microbiome.</title>
        <authorList>
            <person name="Thomas-White K."/>
            <person name="Wolfe A.J."/>
        </authorList>
    </citation>
    <scope>NUCLEOTIDE SEQUENCE [LARGE SCALE GENOMIC DNA]</scope>
    <source>
        <strain evidence="1 2">UMB0119</strain>
    </source>
</reference>
<evidence type="ECO:0000313" key="1">
    <source>
        <dbReference type="EMBL" id="PKZ15253.1"/>
    </source>
</evidence>
<dbReference type="Proteomes" id="UP000234335">
    <property type="component" value="Unassembled WGS sequence"/>
</dbReference>
<gene>
    <name evidence="1" type="ORF">CYJ34_08155</name>
</gene>
<organism evidence="1 2">
    <name type="scientific">Anaerococcus octavius</name>
    <dbReference type="NCBI Taxonomy" id="54007"/>
    <lineage>
        <taxon>Bacteria</taxon>
        <taxon>Bacillati</taxon>
        <taxon>Bacillota</taxon>
        <taxon>Tissierellia</taxon>
        <taxon>Tissierellales</taxon>
        <taxon>Peptoniphilaceae</taxon>
        <taxon>Anaerococcus</taxon>
    </lineage>
</organism>
<dbReference type="SFLD" id="SFLDS00003">
    <property type="entry name" value="Haloacid_Dehalogenase"/>
    <property type="match status" value="1"/>
</dbReference>
<dbReference type="RefSeq" id="WP_101540786.1">
    <property type="nucleotide sequence ID" value="NZ_CALTZC010000052.1"/>
</dbReference>
<dbReference type="Pfam" id="PF13419">
    <property type="entry name" value="HAD_2"/>
    <property type="match status" value="1"/>
</dbReference>
<comment type="caution">
    <text evidence="1">The sequence shown here is derived from an EMBL/GenBank/DDBJ whole genome shotgun (WGS) entry which is preliminary data.</text>
</comment>
<protein>
    <submittedName>
        <fullName evidence="1">Hydrolase</fullName>
    </submittedName>
</protein>
<dbReference type="EMBL" id="PKGS01000007">
    <property type="protein sequence ID" value="PKZ15253.1"/>
    <property type="molecule type" value="Genomic_DNA"/>
</dbReference>
<dbReference type="AlphaFoldDB" id="A0A2I1M546"/>
<dbReference type="Gene3D" id="1.10.150.240">
    <property type="entry name" value="Putative phosphatase, domain 2"/>
    <property type="match status" value="1"/>
</dbReference>
<keyword evidence="1" id="KW-0378">Hydrolase</keyword>
<dbReference type="SUPFAM" id="SSF56784">
    <property type="entry name" value="HAD-like"/>
    <property type="match status" value="1"/>
</dbReference>
<dbReference type="SFLD" id="SFLDG01129">
    <property type="entry name" value="C1.5:_HAD__Beta-PGM__Phosphata"/>
    <property type="match status" value="1"/>
</dbReference>
<dbReference type="InterPro" id="IPR023198">
    <property type="entry name" value="PGP-like_dom2"/>
</dbReference>
<dbReference type="InterPro" id="IPR023214">
    <property type="entry name" value="HAD_sf"/>
</dbReference>
<dbReference type="GO" id="GO:0008967">
    <property type="term" value="F:phosphoglycolate phosphatase activity"/>
    <property type="evidence" value="ECO:0007669"/>
    <property type="project" value="TreeGrafter"/>
</dbReference>
<dbReference type="Gene3D" id="3.40.50.1000">
    <property type="entry name" value="HAD superfamily/HAD-like"/>
    <property type="match status" value="1"/>
</dbReference>
<proteinExistence type="predicted"/>
<accession>A0A2I1M546</accession>
<evidence type="ECO:0000313" key="2">
    <source>
        <dbReference type="Proteomes" id="UP000234335"/>
    </source>
</evidence>
<sequence>MKLLFDCDGTILDSMHIWVDPINEVFEKYGFRLDTLPKEEKGKIEALPLDGMCKFIADELAKDMTKAEVRDYFDEIIYDGYKNSLMPKAGVIEKLEELHKKGYEMAIASSTDSIYLKLAFERLNIDQYFSFLTTPDITNLKKSDKEYWQYAIEKLGVDASEIILYDDALYAIKVAKDVGINTCGVKDFPYNENEWEDIKENATMYLDGIWQIDVDNLLV</sequence>
<dbReference type="InterPro" id="IPR050155">
    <property type="entry name" value="HAD-like_hydrolase_sf"/>
</dbReference>
<dbReference type="PRINTS" id="PR00413">
    <property type="entry name" value="HADHALOGNASE"/>
</dbReference>
<dbReference type="PANTHER" id="PTHR43434">
    <property type="entry name" value="PHOSPHOGLYCOLATE PHOSPHATASE"/>
    <property type="match status" value="1"/>
</dbReference>
<dbReference type="InterPro" id="IPR036412">
    <property type="entry name" value="HAD-like_sf"/>
</dbReference>
<dbReference type="GO" id="GO:0006281">
    <property type="term" value="P:DNA repair"/>
    <property type="evidence" value="ECO:0007669"/>
    <property type="project" value="TreeGrafter"/>
</dbReference>
<keyword evidence="2" id="KW-1185">Reference proteome</keyword>
<dbReference type="InterPro" id="IPR041492">
    <property type="entry name" value="HAD_2"/>
</dbReference>